<dbReference type="Pfam" id="PF14309">
    <property type="entry name" value="DUF4378"/>
    <property type="match status" value="1"/>
</dbReference>
<dbReference type="PANTHER" id="PTHR21726">
    <property type="entry name" value="PHOSPHATIDYLINOSITOL N-ACETYLGLUCOSAMINYLTRANSFERASE SUBUNIT P DOWN SYNDROME CRITICAL REGION PROTEIN 5 -RELATED"/>
    <property type="match status" value="1"/>
</dbReference>
<dbReference type="RefSeq" id="XP_039143363.1">
    <property type="nucleotide sequence ID" value="XM_039287429.1"/>
</dbReference>
<feature type="region of interest" description="Disordered" evidence="1">
    <location>
        <begin position="472"/>
        <end position="569"/>
    </location>
</feature>
<dbReference type="Pfam" id="PF14383">
    <property type="entry name" value="VARLMGL"/>
    <property type="match status" value="1"/>
</dbReference>
<dbReference type="RefSeq" id="XP_039143364.1">
    <property type="nucleotide sequence ID" value="XM_039287430.1"/>
</dbReference>
<reference evidence="5 6" key="1">
    <citation type="submission" date="2025-04" db="UniProtKB">
        <authorList>
            <consortium name="RefSeq"/>
        </authorList>
    </citation>
    <scope>IDENTIFICATION</scope>
</reference>
<evidence type="ECO:0000256" key="1">
    <source>
        <dbReference type="SAM" id="MobiDB-lite"/>
    </source>
</evidence>
<dbReference type="InterPro" id="IPR025486">
    <property type="entry name" value="DUF4378"/>
</dbReference>
<name>A0AB40CTI2_DIOCR</name>
<dbReference type="Proteomes" id="UP001515500">
    <property type="component" value="Chromosome 17"/>
</dbReference>
<feature type="region of interest" description="Disordered" evidence="1">
    <location>
        <begin position="366"/>
        <end position="398"/>
    </location>
</feature>
<feature type="compositionally biased region" description="Basic and acidic residues" evidence="1">
    <location>
        <begin position="487"/>
        <end position="497"/>
    </location>
</feature>
<dbReference type="InterPro" id="IPR032795">
    <property type="entry name" value="DUF3741-assoc"/>
</dbReference>
<proteinExistence type="predicted"/>
<feature type="compositionally biased region" description="Low complexity" evidence="1">
    <location>
        <begin position="498"/>
        <end position="507"/>
    </location>
</feature>
<evidence type="ECO:0000313" key="4">
    <source>
        <dbReference type="Proteomes" id="UP001515500"/>
    </source>
</evidence>
<evidence type="ECO:0000313" key="6">
    <source>
        <dbReference type="RefSeq" id="XP_039143364.1"/>
    </source>
</evidence>
<sequence>MGSMAMVEKRSGQQQQRRVGGCVGIFFQLLDWNRRLAKKKLFSRKLLPPVGGVKRVSKRFGGDEKMPTSKLKLIADENCGGFPNSNKKSDAKQSFGLCDDDDGGDVGNGMKTAGLVARLMGLETMPVVYQEKPRKALDSELYFDRDESWDCSRLDQDLCTEMGGNGKIDSRPQKIQKTGGFLEKQTVNASRFSSDAFRFNKSMLAGSKKQHHKLPTPVKSPRTLPRRSTVRLMEAATKILDPGSHARNRALTYIGSARASGGVQGSNVGLLSRNVKDSVVGSCRSCGGLVEVPGLRLGECGSSTSDFSNASCSDVGYEDIGIKPLDKVASLVDQVKTNAKNRASDNVEKKYNIVEVREQRKCEEDAIPKPGPKVKNLRQNPVPSIKGKVNGKQDGRRYPNEVNRAKDFISSSKNLNKTTVTRPTKAVATSHKMVGMERSVGGKHLIRKRRPAGGLQNENLCLSNSKLPQERIAKGITTERSISRNRIKSEVRKRADGDSTSGSKGSDAFSFTFTAPMRHGSSSSLYKGMAEKSRSEDKHSGEFLNPKASSPERKNGDSTSQRATPLRGDALSSLLEKKIRELSSLDMDELAKGDANLGRSTASILEELISALTTGAPLPQKNSDCCMDEHSVTSNSCHDSDELQNQVVAITKSLQEKEQSVFAAASPACENDQCSPISILRVSFSNEGSLSESPNGSSGCKPEVRLTESFNNNTLQLDLDSDLLDSATSVISEKFETQKSQQSMNKFHPTGNVYSVSKLIDVHKPISDIELLLDNIFFDQSNGNTFLLNILESILEAFGSCFREYDEPNAVRNFLYDCIMECLHSKTGCKALMRSCQFFSRNRLKTEIFEEIRSWQSLSGKNTDDIIAKEMSRSIERWTTCEVDAFETGIEIQTDILQLLVDEVVVDLCHGS</sequence>
<feature type="compositionally biased region" description="Basic and acidic residues" evidence="1">
    <location>
        <begin position="529"/>
        <end position="541"/>
    </location>
</feature>
<keyword evidence="4" id="KW-1185">Reference proteome</keyword>
<dbReference type="PANTHER" id="PTHR21726:SF61">
    <property type="entry name" value="DNAA INITIATOR-ASSOCIATING PROTEIN"/>
    <property type="match status" value="1"/>
</dbReference>
<evidence type="ECO:0000259" key="2">
    <source>
        <dbReference type="Pfam" id="PF14309"/>
    </source>
</evidence>
<dbReference type="AlphaFoldDB" id="A0AB40CTI2"/>
<accession>A0AB40CTI2</accession>
<evidence type="ECO:0000313" key="5">
    <source>
        <dbReference type="RefSeq" id="XP_039143363.1"/>
    </source>
</evidence>
<feature type="domain" description="DUF3741" evidence="3">
    <location>
        <begin position="107"/>
        <end position="126"/>
    </location>
</feature>
<feature type="domain" description="DUF4378" evidence="2">
    <location>
        <begin position="795"/>
        <end position="903"/>
    </location>
</feature>
<dbReference type="GeneID" id="120280560"/>
<evidence type="ECO:0000259" key="3">
    <source>
        <dbReference type="Pfam" id="PF14383"/>
    </source>
</evidence>
<gene>
    <name evidence="5 6" type="primary">LOC120280560</name>
</gene>
<organism evidence="4 5">
    <name type="scientific">Dioscorea cayennensis subsp. rotundata</name>
    <name type="common">White Guinea yam</name>
    <name type="synonym">Dioscorea rotundata</name>
    <dbReference type="NCBI Taxonomy" id="55577"/>
    <lineage>
        <taxon>Eukaryota</taxon>
        <taxon>Viridiplantae</taxon>
        <taxon>Streptophyta</taxon>
        <taxon>Embryophyta</taxon>
        <taxon>Tracheophyta</taxon>
        <taxon>Spermatophyta</taxon>
        <taxon>Magnoliopsida</taxon>
        <taxon>Liliopsida</taxon>
        <taxon>Dioscoreales</taxon>
        <taxon>Dioscoreaceae</taxon>
        <taxon>Dioscorea</taxon>
    </lineage>
</organism>
<protein>
    <submittedName>
        <fullName evidence="5 6">Uncharacterized protein LOC120280560</fullName>
    </submittedName>
</protein>